<evidence type="ECO:0008006" key="2">
    <source>
        <dbReference type="Google" id="ProtNLM"/>
    </source>
</evidence>
<accession>X1TWX3</accession>
<evidence type="ECO:0000313" key="1">
    <source>
        <dbReference type="EMBL" id="GAI95881.1"/>
    </source>
</evidence>
<dbReference type="InterPro" id="IPR032466">
    <property type="entry name" value="Metal_Hydrolase"/>
</dbReference>
<comment type="caution">
    <text evidence="1">The sequence shown here is derived from an EMBL/GenBank/DDBJ whole genome shotgun (WGS) entry which is preliminary data.</text>
</comment>
<protein>
    <recommendedName>
        <fullName evidence="2">Phosphotriesterase</fullName>
    </recommendedName>
</protein>
<organism evidence="1">
    <name type="scientific">marine sediment metagenome</name>
    <dbReference type="NCBI Taxonomy" id="412755"/>
    <lineage>
        <taxon>unclassified sequences</taxon>
        <taxon>metagenomes</taxon>
        <taxon>ecological metagenomes</taxon>
    </lineage>
</organism>
<dbReference type="EMBL" id="BARW01016849">
    <property type="protein sequence ID" value="GAI95881.1"/>
    <property type="molecule type" value="Genomic_DNA"/>
</dbReference>
<dbReference type="InterPro" id="IPR017947">
    <property type="entry name" value="AryldialkylPase_Zn-BS"/>
</dbReference>
<sequence>MAGISQEIAGKVQTVLGVIDAEDLGVTLPHEHLLADFSV</sequence>
<gene>
    <name evidence="1" type="ORF">S12H4_29243</name>
</gene>
<reference evidence="1" key="1">
    <citation type="journal article" date="2014" name="Front. Microbiol.">
        <title>High frequency of phylogenetically diverse reductive dehalogenase-homologous genes in deep subseafloor sedimentary metagenomes.</title>
        <authorList>
            <person name="Kawai M."/>
            <person name="Futagami T."/>
            <person name="Toyoda A."/>
            <person name="Takaki Y."/>
            <person name="Nishi S."/>
            <person name="Hori S."/>
            <person name="Arai W."/>
            <person name="Tsubouchi T."/>
            <person name="Morono Y."/>
            <person name="Uchiyama I."/>
            <person name="Ito T."/>
            <person name="Fujiyama A."/>
            <person name="Inagaki F."/>
            <person name="Takami H."/>
        </authorList>
    </citation>
    <scope>NUCLEOTIDE SEQUENCE</scope>
    <source>
        <strain evidence="1">Expedition CK06-06</strain>
    </source>
</reference>
<dbReference type="Gene3D" id="3.20.20.140">
    <property type="entry name" value="Metal-dependent hydrolases"/>
    <property type="match status" value="1"/>
</dbReference>
<dbReference type="SUPFAM" id="SSF51556">
    <property type="entry name" value="Metallo-dependent hydrolases"/>
    <property type="match status" value="1"/>
</dbReference>
<dbReference type="GO" id="GO:0016788">
    <property type="term" value="F:hydrolase activity, acting on ester bonds"/>
    <property type="evidence" value="ECO:0007669"/>
    <property type="project" value="InterPro"/>
</dbReference>
<proteinExistence type="predicted"/>
<dbReference type="GO" id="GO:0008270">
    <property type="term" value="F:zinc ion binding"/>
    <property type="evidence" value="ECO:0007669"/>
    <property type="project" value="InterPro"/>
</dbReference>
<name>X1TWX3_9ZZZZ</name>
<dbReference type="AlphaFoldDB" id="X1TWX3"/>
<feature type="non-terminal residue" evidence="1">
    <location>
        <position position="39"/>
    </location>
</feature>
<dbReference type="PROSITE" id="PS01322">
    <property type="entry name" value="PHOSPHOTRIESTERASE_1"/>
    <property type="match status" value="1"/>
</dbReference>